<sequence length="283" mass="33851">MTRTNDKDFNEKWNSILRDCSQKLMEFLVDHYENQLTKNTMAISEAYDSLEPIENWSTDDRKELENEVHNHLEAQEKLLKEQKERKKEMVRRNQTSPPPPTSPRETYAEILKRHIREKVNPGNYDRQENWRFPRRVRRPRQERQQQYKDILKRRIVNLSSRTLTKSETNLLHKGLNFCPTPLPPRKEEIKGDNDAFSRLYRPSREPYLNTYVENIRQNIIEELTKKRRFQRNNLNARERAALIRLSDDRNIVIKSADKGGATVILNSEDYVADALRQLDNTEY</sequence>
<comment type="caution">
    <text evidence="2">The sequence shown here is derived from an EMBL/GenBank/DDBJ whole genome shotgun (WGS) entry which is preliminary data.</text>
</comment>
<gene>
    <name evidence="2" type="ORF">P5673_022633</name>
</gene>
<keyword evidence="3" id="KW-1185">Reference proteome</keyword>
<proteinExistence type="predicted"/>
<feature type="region of interest" description="Disordered" evidence="1">
    <location>
        <begin position="84"/>
        <end position="106"/>
    </location>
</feature>
<accession>A0AAD9Q6D4</accession>
<evidence type="ECO:0000313" key="2">
    <source>
        <dbReference type="EMBL" id="KAK2555612.1"/>
    </source>
</evidence>
<dbReference type="EMBL" id="JARQWQ010000061">
    <property type="protein sequence ID" value="KAK2555612.1"/>
    <property type="molecule type" value="Genomic_DNA"/>
</dbReference>
<dbReference type="Proteomes" id="UP001249851">
    <property type="component" value="Unassembled WGS sequence"/>
</dbReference>
<reference evidence="2" key="1">
    <citation type="journal article" date="2023" name="G3 (Bethesda)">
        <title>Whole genome assembly and annotation of the endangered Caribbean coral Acropora cervicornis.</title>
        <authorList>
            <person name="Selwyn J.D."/>
            <person name="Vollmer S.V."/>
        </authorList>
    </citation>
    <scope>NUCLEOTIDE SEQUENCE</scope>
    <source>
        <strain evidence="2">K2</strain>
    </source>
</reference>
<dbReference type="AlphaFoldDB" id="A0AAD9Q6D4"/>
<name>A0AAD9Q6D4_ACRCE</name>
<reference evidence="2" key="2">
    <citation type="journal article" date="2023" name="Science">
        <title>Genomic signatures of disease resistance in endangered staghorn corals.</title>
        <authorList>
            <person name="Vollmer S.V."/>
            <person name="Selwyn J.D."/>
            <person name="Despard B.A."/>
            <person name="Roesel C.L."/>
        </authorList>
    </citation>
    <scope>NUCLEOTIDE SEQUENCE</scope>
    <source>
        <strain evidence="2">K2</strain>
    </source>
</reference>
<protein>
    <submittedName>
        <fullName evidence="2">Uncharacterized protein</fullName>
    </submittedName>
</protein>
<evidence type="ECO:0000313" key="3">
    <source>
        <dbReference type="Proteomes" id="UP001249851"/>
    </source>
</evidence>
<evidence type="ECO:0000256" key="1">
    <source>
        <dbReference type="SAM" id="MobiDB-lite"/>
    </source>
</evidence>
<organism evidence="2 3">
    <name type="scientific">Acropora cervicornis</name>
    <name type="common">Staghorn coral</name>
    <dbReference type="NCBI Taxonomy" id="6130"/>
    <lineage>
        <taxon>Eukaryota</taxon>
        <taxon>Metazoa</taxon>
        <taxon>Cnidaria</taxon>
        <taxon>Anthozoa</taxon>
        <taxon>Hexacorallia</taxon>
        <taxon>Scleractinia</taxon>
        <taxon>Astrocoeniina</taxon>
        <taxon>Acroporidae</taxon>
        <taxon>Acropora</taxon>
    </lineage>
</organism>